<protein>
    <submittedName>
        <fullName evidence="1">Uncharacterized protein</fullName>
    </submittedName>
</protein>
<name>A0A4S8RBQ2_9HELO</name>
<sequence length="84" mass="9132">MSGSGFRSTPRLTSFQILEPGLLGSVASRNSSAVLVPSAPASTLRMFEDVEYKAFNSYRKTERNILEAIYSATSIVERVTSGVQ</sequence>
<keyword evidence="2" id="KW-1185">Reference proteome</keyword>
<reference evidence="1 2" key="1">
    <citation type="submission" date="2017-12" db="EMBL/GenBank/DDBJ databases">
        <title>Comparative genomics of Botrytis spp.</title>
        <authorList>
            <person name="Valero-Jimenez C.A."/>
            <person name="Tapia P."/>
            <person name="Veloso J."/>
            <person name="Silva-Moreno E."/>
            <person name="Staats M."/>
            <person name="Valdes J.H."/>
            <person name="Van Kan J.A.L."/>
        </authorList>
    </citation>
    <scope>NUCLEOTIDE SEQUENCE [LARGE SCALE GENOMIC DNA]</scope>
    <source>
        <strain evidence="1 2">MUCL435</strain>
    </source>
</reference>
<gene>
    <name evidence="1" type="ORF">BGAL_0019g00120</name>
</gene>
<evidence type="ECO:0000313" key="1">
    <source>
        <dbReference type="EMBL" id="THV54811.1"/>
    </source>
</evidence>
<dbReference type="AlphaFoldDB" id="A0A4S8RBQ2"/>
<comment type="caution">
    <text evidence="1">The sequence shown here is derived from an EMBL/GenBank/DDBJ whole genome shotgun (WGS) entry which is preliminary data.</text>
</comment>
<organism evidence="1 2">
    <name type="scientific">Botrytis galanthina</name>
    <dbReference type="NCBI Taxonomy" id="278940"/>
    <lineage>
        <taxon>Eukaryota</taxon>
        <taxon>Fungi</taxon>
        <taxon>Dikarya</taxon>
        <taxon>Ascomycota</taxon>
        <taxon>Pezizomycotina</taxon>
        <taxon>Leotiomycetes</taxon>
        <taxon>Helotiales</taxon>
        <taxon>Sclerotiniaceae</taxon>
        <taxon>Botrytis</taxon>
    </lineage>
</organism>
<dbReference type="EMBL" id="PQXL01000019">
    <property type="protein sequence ID" value="THV54811.1"/>
    <property type="molecule type" value="Genomic_DNA"/>
</dbReference>
<proteinExistence type="predicted"/>
<evidence type="ECO:0000313" key="2">
    <source>
        <dbReference type="Proteomes" id="UP000308671"/>
    </source>
</evidence>
<dbReference type="Proteomes" id="UP000308671">
    <property type="component" value="Unassembled WGS sequence"/>
</dbReference>
<accession>A0A4S8RBQ2</accession>